<evidence type="ECO:0000313" key="3">
    <source>
        <dbReference type="Proteomes" id="UP000583800"/>
    </source>
</evidence>
<keyword evidence="1" id="KW-1133">Transmembrane helix</keyword>
<proteinExistence type="predicted"/>
<keyword evidence="1" id="KW-0472">Membrane</keyword>
<reference evidence="2 3" key="1">
    <citation type="submission" date="2020-08" db="EMBL/GenBank/DDBJ databases">
        <title>Sequencing the genomes of 1000 actinobacteria strains.</title>
        <authorList>
            <person name="Klenk H.-P."/>
        </authorList>
    </citation>
    <scope>NUCLEOTIDE SEQUENCE [LARGE SCALE GENOMIC DNA]</scope>
    <source>
        <strain evidence="2 3">DSM 45913</strain>
    </source>
</reference>
<keyword evidence="3" id="KW-1185">Reference proteome</keyword>
<dbReference type="AlphaFoldDB" id="A0A7X0EXZ4"/>
<dbReference type="EMBL" id="JACHJB010000002">
    <property type="protein sequence ID" value="MBB6348123.1"/>
    <property type="molecule type" value="Genomic_DNA"/>
</dbReference>
<dbReference type="Proteomes" id="UP000583800">
    <property type="component" value="Unassembled WGS sequence"/>
</dbReference>
<protein>
    <recommendedName>
        <fullName evidence="4">Sulfite exporter TauE/SafE family protein</fullName>
    </recommendedName>
</protein>
<evidence type="ECO:0008006" key="4">
    <source>
        <dbReference type="Google" id="ProtNLM"/>
    </source>
</evidence>
<sequence>MFSIGLMLGALLAGLITGALGGLASIIPEAVRLWTLAPIVAVILVFELAGRPLSLPQNRRLVPQDVIPRADFAGPLQFGFEMGTGVRTFTPTALPQLLVLVIVLAGGLGPGLLTGLGFGVGRALMPLSRALSGDPRRWDTKLLASTAWVGRLCATGFLLSLALLWT</sequence>
<keyword evidence="1" id="KW-0812">Transmembrane</keyword>
<evidence type="ECO:0000313" key="2">
    <source>
        <dbReference type="EMBL" id="MBB6348123.1"/>
    </source>
</evidence>
<dbReference type="RefSeq" id="WP_185085945.1">
    <property type="nucleotide sequence ID" value="NZ_JACHJB010000002.1"/>
</dbReference>
<comment type="caution">
    <text evidence="2">The sequence shown here is derived from an EMBL/GenBank/DDBJ whole genome shotgun (WGS) entry which is preliminary data.</text>
</comment>
<accession>A0A7X0EXZ4</accession>
<feature type="transmembrane region" description="Helical" evidence="1">
    <location>
        <begin position="145"/>
        <end position="165"/>
    </location>
</feature>
<name>A0A7X0EXZ4_9ACTN</name>
<feature type="transmembrane region" description="Helical" evidence="1">
    <location>
        <begin position="97"/>
        <end position="125"/>
    </location>
</feature>
<evidence type="ECO:0000256" key="1">
    <source>
        <dbReference type="SAM" id="Phobius"/>
    </source>
</evidence>
<gene>
    <name evidence="2" type="ORF">FHU36_004668</name>
</gene>
<organism evidence="2 3">
    <name type="scientific">Nonomuraea muscovyensis</name>
    <dbReference type="NCBI Taxonomy" id="1124761"/>
    <lineage>
        <taxon>Bacteria</taxon>
        <taxon>Bacillati</taxon>
        <taxon>Actinomycetota</taxon>
        <taxon>Actinomycetes</taxon>
        <taxon>Streptosporangiales</taxon>
        <taxon>Streptosporangiaceae</taxon>
        <taxon>Nonomuraea</taxon>
    </lineage>
</organism>
<feature type="transmembrane region" description="Helical" evidence="1">
    <location>
        <begin position="31"/>
        <end position="50"/>
    </location>
</feature>